<keyword evidence="5 8" id="KW-0812">Transmembrane</keyword>
<comment type="subcellular location">
    <subcellularLocation>
        <location evidence="1">Cell inner membrane</location>
        <topology evidence="1">Multi-pass membrane protein</topology>
    </subcellularLocation>
</comment>
<feature type="transmembrane region" description="Helical" evidence="8">
    <location>
        <begin position="251"/>
        <end position="275"/>
    </location>
</feature>
<dbReference type="InterPro" id="IPR005219">
    <property type="entry name" value="PqiA-like_proteobact"/>
</dbReference>
<accession>A0A8I2B4C8</accession>
<dbReference type="GO" id="GO:0005886">
    <property type="term" value="C:plasma membrane"/>
    <property type="evidence" value="ECO:0007669"/>
    <property type="project" value="UniProtKB-SubCell"/>
</dbReference>
<feature type="transmembrane region" description="Helical" evidence="8">
    <location>
        <begin position="369"/>
        <end position="392"/>
    </location>
</feature>
<keyword evidence="6 8" id="KW-1133">Transmembrane helix</keyword>
<feature type="transmembrane region" description="Helical" evidence="8">
    <location>
        <begin position="145"/>
        <end position="162"/>
    </location>
</feature>
<dbReference type="Proteomes" id="UP000664658">
    <property type="component" value="Unassembled WGS sequence"/>
</dbReference>
<sequence>MPKHHLSQLRVARCGYCDCLLQIPPLMRNQNAECPRCMSVTAYGRDWSLNRLAAIALAALILMPLAYTEPLLKINLFGVNINASLWEGLWQMAWQGFPVTATLVLLCAVAAPALFAGGIFYLWIARRFRWSLRPCLLILEKLKEWVMLDVYLLALGVTAFKIRDYALLNGGFGLIPLFLLTLLMTLLMIHFNPAQLWQRYYPLPVPSSNTPPEQILHCPHCHYSGQPNVAGRCPRCLMKMRARYQQSLQKTWAAVLAAIVMLLPANLLPISILYVRGVRAEDTIMSGILSLVQNNNVPIAIIVFVASILVPLVKIVVMLALLISVQFRIGWRRRWQLNLFRFVSIIGRWSMLDLFVLALMMSLVDRDQILSFTLGPAAFFFCAAVYLTMLAAEWFDTRLIWDVHAKPTTSRT</sequence>
<comment type="caution">
    <text evidence="9">The sequence shown here is derived from an EMBL/GenBank/DDBJ whole genome shotgun (WGS) entry which is preliminary data.</text>
</comment>
<feature type="transmembrane region" description="Helical" evidence="8">
    <location>
        <begin position="299"/>
        <end position="327"/>
    </location>
</feature>
<organism evidence="9 10">
    <name type="scientific">Plesiomonas shigelloides</name>
    <name type="common">Aeromonas shigelloides</name>
    <dbReference type="NCBI Taxonomy" id="703"/>
    <lineage>
        <taxon>Bacteria</taxon>
        <taxon>Pseudomonadati</taxon>
        <taxon>Pseudomonadota</taxon>
        <taxon>Gammaproteobacteria</taxon>
        <taxon>Enterobacterales</taxon>
        <taxon>Enterobacteriaceae</taxon>
        <taxon>Plesiomonas</taxon>
    </lineage>
</organism>
<proteinExistence type="inferred from homology"/>
<dbReference type="PANTHER" id="PTHR30462">
    <property type="entry name" value="INTERMEMBRANE TRANSPORT PROTEIN PQIB-RELATED"/>
    <property type="match status" value="1"/>
</dbReference>
<evidence type="ECO:0000313" key="9">
    <source>
        <dbReference type="EMBL" id="MBO1109616.1"/>
    </source>
</evidence>
<dbReference type="NCBIfam" id="TIGR00155">
    <property type="entry name" value="pqiA_fam"/>
    <property type="match status" value="1"/>
</dbReference>
<reference evidence="9" key="1">
    <citation type="submission" date="2021-03" db="EMBL/GenBank/DDBJ databases">
        <title>Plesiomonas shigelloides zfcc0051, isolated from zebrafish feces.</title>
        <authorList>
            <person name="Vanderhoek Z."/>
            <person name="Gaulke C."/>
        </authorList>
    </citation>
    <scope>NUCLEOTIDE SEQUENCE</scope>
    <source>
        <strain evidence="9">Zfcc0051</strain>
    </source>
</reference>
<dbReference type="InterPro" id="IPR051800">
    <property type="entry name" value="PqiA-PqiB_transport"/>
</dbReference>
<gene>
    <name evidence="9" type="primary">yebS</name>
    <name evidence="9" type="ORF">J2R62_15630</name>
</gene>
<comment type="similarity">
    <text evidence="2">Belongs to the PqiA family.</text>
</comment>
<feature type="transmembrane region" description="Helical" evidence="8">
    <location>
        <begin position="48"/>
        <end position="67"/>
    </location>
</feature>
<evidence type="ECO:0000256" key="6">
    <source>
        <dbReference type="ARBA" id="ARBA00022989"/>
    </source>
</evidence>
<evidence type="ECO:0000256" key="7">
    <source>
        <dbReference type="ARBA" id="ARBA00023136"/>
    </source>
</evidence>
<name>A0A8I2B4C8_PLESH</name>
<evidence type="ECO:0000313" key="10">
    <source>
        <dbReference type="Proteomes" id="UP000664658"/>
    </source>
</evidence>
<dbReference type="PANTHER" id="PTHR30462:SF1">
    <property type="entry name" value="INTERMEMBRANE TRANSPORT PROTEIN YEBS"/>
    <property type="match status" value="1"/>
</dbReference>
<keyword evidence="7 8" id="KW-0472">Membrane</keyword>
<dbReference type="AlphaFoldDB" id="A0A8I2B4C8"/>
<evidence type="ECO:0000256" key="2">
    <source>
        <dbReference type="ARBA" id="ARBA00007555"/>
    </source>
</evidence>
<evidence type="ECO:0000256" key="4">
    <source>
        <dbReference type="ARBA" id="ARBA00022519"/>
    </source>
</evidence>
<evidence type="ECO:0000256" key="8">
    <source>
        <dbReference type="SAM" id="Phobius"/>
    </source>
</evidence>
<dbReference type="Pfam" id="PF04403">
    <property type="entry name" value="PqiA"/>
    <property type="match status" value="2"/>
</dbReference>
<evidence type="ECO:0000256" key="3">
    <source>
        <dbReference type="ARBA" id="ARBA00022475"/>
    </source>
</evidence>
<feature type="transmembrane region" description="Helical" evidence="8">
    <location>
        <begin position="168"/>
        <end position="189"/>
    </location>
</feature>
<evidence type="ECO:0000256" key="1">
    <source>
        <dbReference type="ARBA" id="ARBA00004429"/>
    </source>
</evidence>
<evidence type="ECO:0000256" key="5">
    <source>
        <dbReference type="ARBA" id="ARBA00022692"/>
    </source>
</evidence>
<keyword evidence="3" id="KW-1003">Cell membrane</keyword>
<feature type="transmembrane region" description="Helical" evidence="8">
    <location>
        <begin position="99"/>
        <end position="124"/>
    </location>
</feature>
<feature type="transmembrane region" description="Helical" evidence="8">
    <location>
        <begin position="339"/>
        <end position="363"/>
    </location>
</feature>
<protein>
    <submittedName>
        <fullName evidence="9">Membrane integrity lipid transport subunit YebS</fullName>
    </submittedName>
</protein>
<dbReference type="RefSeq" id="WP_207542657.1">
    <property type="nucleotide sequence ID" value="NZ_JAFNAA010000022.1"/>
</dbReference>
<dbReference type="EMBL" id="JAFNAA010000022">
    <property type="protein sequence ID" value="MBO1109616.1"/>
    <property type="molecule type" value="Genomic_DNA"/>
</dbReference>
<dbReference type="InterPro" id="IPR007498">
    <property type="entry name" value="PqiA-like"/>
</dbReference>
<keyword evidence="4" id="KW-0997">Cell inner membrane</keyword>